<organism evidence="2">
    <name type="scientific">marine sediment metagenome</name>
    <dbReference type="NCBI Taxonomy" id="412755"/>
    <lineage>
        <taxon>unclassified sequences</taxon>
        <taxon>metagenomes</taxon>
        <taxon>ecological metagenomes</taxon>
    </lineage>
</organism>
<reference evidence="2" key="1">
    <citation type="journal article" date="2014" name="Front. Microbiol.">
        <title>High frequency of phylogenetically diverse reductive dehalogenase-homologous genes in deep subseafloor sedimentary metagenomes.</title>
        <authorList>
            <person name="Kawai M."/>
            <person name="Futagami T."/>
            <person name="Toyoda A."/>
            <person name="Takaki Y."/>
            <person name="Nishi S."/>
            <person name="Hori S."/>
            <person name="Arai W."/>
            <person name="Tsubouchi T."/>
            <person name="Morono Y."/>
            <person name="Uchiyama I."/>
            <person name="Ito T."/>
            <person name="Fujiyama A."/>
            <person name="Inagaki F."/>
            <person name="Takami H."/>
        </authorList>
    </citation>
    <scope>NUCLEOTIDE SEQUENCE</scope>
    <source>
        <strain evidence="2">Expedition CK06-06</strain>
    </source>
</reference>
<evidence type="ECO:0000256" key="1">
    <source>
        <dbReference type="SAM" id="MobiDB-lite"/>
    </source>
</evidence>
<comment type="caution">
    <text evidence="2">The sequence shown here is derived from an EMBL/GenBank/DDBJ whole genome shotgun (WGS) entry which is preliminary data.</text>
</comment>
<accession>X0SJ97</accession>
<gene>
    <name evidence="2" type="ORF">S01H1_17909</name>
</gene>
<sequence length="145" mass="16322">MNWITPKTLSRTLSKAACQIIKIEDTGEAAKESSTLKLRHAINAGLYLTEAKIDLERLRAEAAKDRKRALERGESQPKNHPPTWDQWLKSNDIQTSKHGSEVRKPFGLTTKQARLYMLIHANSKLAKVVAKDTKTFNLAGICKKI</sequence>
<dbReference type="AlphaFoldDB" id="X0SJ97"/>
<feature type="compositionally biased region" description="Polar residues" evidence="1">
    <location>
        <begin position="88"/>
        <end position="97"/>
    </location>
</feature>
<name>X0SJ97_9ZZZZ</name>
<proteinExistence type="predicted"/>
<feature type="non-terminal residue" evidence="2">
    <location>
        <position position="145"/>
    </location>
</feature>
<feature type="region of interest" description="Disordered" evidence="1">
    <location>
        <begin position="64"/>
        <end position="104"/>
    </location>
</feature>
<feature type="compositionally biased region" description="Basic and acidic residues" evidence="1">
    <location>
        <begin position="64"/>
        <end position="77"/>
    </location>
</feature>
<dbReference type="EMBL" id="BARS01009528">
    <property type="protein sequence ID" value="GAF75947.1"/>
    <property type="molecule type" value="Genomic_DNA"/>
</dbReference>
<protein>
    <submittedName>
        <fullName evidence="2">Uncharacterized protein</fullName>
    </submittedName>
</protein>
<evidence type="ECO:0000313" key="2">
    <source>
        <dbReference type="EMBL" id="GAF75947.1"/>
    </source>
</evidence>